<dbReference type="PROSITE" id="PS00444">
    <property type="entry name" value="POLYPRENYL_SYNTHASE_2"/>
    <property type="match status" value="1"/>
</dbReference>
<evidence type="ECO:0000256" key="8">
    <source>
        <dbReference type="ARBA" id="ARBA00023128"/>
    </source>
</evidence>
<evidence type="ECO:0000256" key="15">
    <source>
        <dbReference type="ARBA" id="ARBA00073240"/>
    </source>
</evidence>
<evidence type="ECO:0000256" key="2">
    <source>
        <dbReference type="ARBA" id="ARBA00004173"/>
    </source>
</evidence>
<dbReference type="PROSITE" id="PS00723">
    <property type="entry name" value="POLYPRENYL_SYNTHASE_1"/>
    <property type="match status" value="1"/>
</dbReference>
<dbReference type="PANTHER" id="PTHR12001">
    <property type="entry name" value="GERANYLGERANYL PYROPHOSPHATE SYNTHASE"/>
    <property type="match status" value="1"/>
</dbReference>
<evidence type="ECO:0000256" key="9">
    <source>
        <dbReference type="ARBA" id="ARBA00023229"/>
    </source>
</evidence>
<dbReference type="GO" id="GO:0006744">
    <property type="term" value="P:ubiquinone biosynthetic process"/>
    <property type="evidence" value="ECO:0007669"/>
    <property type="project" value="TreeGrafter"/>
</dbReference>
<dbReference type="GO" id="GO:0008299">
    <property type="term" value="P:isoprenoid biosynthetic process"/>
    <property type="evidence" value="ECO:0007669"/>
    <property type="project" value="UniProtKB-KW"/>
</dbReference>
<comment type="catalytic activity">
    <reaction evidence="11">
        <text>7 isopentenyl diphosphate + (2E,6E)-farnesyl diphosphate = all-trans-decaprenyl diphosphate + 7 diphosphate</text>
        <dbReference type="Rhea" id="RHEA:27802"/>
        <dbReference type="ChEBI" id="CHEBI:33019"/>
        <dbReference type="ChEBI" id="CHEBI:60721"/>
        <dbReference type="ChEBI" id="CHEBI:128769"/>
        <dbReference type="ChEBI" id="CHEBI:175763"/>
        <dbReference type="EC" id="2.5.1.91"/>
    </reaction>
    <physiologicalReaction direction="left-to-right" evidence="11">
        <dbReference type="Rhea" id="RHEA:27803"/>
    </physiologicalReaction>
</comment>
<evidence type="ECO:0000256" key="19">
    <source>
        <dbReference type="ARBA" id="ARBA00084036"/>
    </source>
</evidence>
<comment type="function">
    <text evidence="12">Heterotetrameric enzyme that catalyzes the condensation of farnesyl diphosphate (FPP), which acts as a primer, and isopentenyl diphosphate (IPP) to produce prenyl diphosphates of varying chain lengths and participates in the determination of the side chain of ubiquinone. Supplies nona and decaprenyl diphosphate, the precursors for the side chain of the isoprenoid quinones ubiquinone-9 (Q9)and ubiquinone-10 (Q10) respectively. The enzyme adds isopentenyl diphosphate molecules sequentially to farnesyl diphosphate with trans stereochemistry.</text>
</comment>
<dbReference type="InterPro" id="IPR033749">
    <property type="entry name" value="Polyprenyl_synt_CS"/>
</dbReference>
<evidence type="ECO:0000256" key="17">
    <source>
        <dbReference type="ARBA" id="ARBA00083184"/>
    </source>
</evidence>
<dbReference type="Gene3D" id="1.10.600.10">
    <property type="entry name" value="Farnesyl Diphosphate Synthase"/>
    <property type="match status" value="1"/>
</dbReference>
<dbReference type="SUPFAM" id="SSF48576">
    <property type="entry name" value="Terpenoid synthases"/>
    <property type="match status" value="1"/>
</dbReference>
<keyword evidence="6" id="KW-0460">Magnesium</keyword>
<keyword evidence="8" id="KW-0496">Mitochondrion</keyword>
<dbReference type="EC" id="2.5.1.91" evidence="14"/>
<dbReference type="GO" id="GO:0097269">
    <property type="term" value="F:all-trans-decaprenyl-diphosphate synthase activity"/>
    <property type="evidence" value="ECO:0007669"/>
    <property type="project" value="UniProtKB-EC"/>
</dbReference>
<evidence type="ECO:0000256" key="11">
    <source>
        <dbReference type="ARBA" id="ARBA00051100"/>
    </source>
</evidence>
<keyword evidence="4 20" id="KW-0808">Transferase</keyword>
<evidence type="ECO:0000256" key="20">
    <source>
        <dbReference type="RuleBase" id="RU004466"/>
    </source>
</evidence>
<comment type="similarity">
    <text evidence="3 20">Belongs to the FPP/GGPP synthase family.</text>
</comment>
<evidence type="ECO:0000256" key="14">
    <source>
        <dbReference type="ARBA" id="ARBA00066510"/>
    </source>
</evidence>
<evidence type="ECO:0000256" key="6">
    <source>
        <dbReference type="ARBA" id="ARBA00022842"/>
    </source>
</evidence>
<keyword evidence="9" id="KW-0414">Isoprene biosynthesis</keyword>
<evidence type="ECO:0000256" key="12">
    <source>
        <dbReference type="ARBA" id="ARBA00057934"/>
    </source>
</evidence>
<evidence type="ECO:0000256" key="21">
    <source>
        <dbReference type="SAM" id="MobiDB-lite"/>
    </source>
</evidence>
<dbReference type="EMBL" id="HBUF01038920">
    <property type="protein sequence ID" value="CAG6617464.1"/>
    <property type="molecule type" value="Transcribed_RNA"/>
</dbReference>
<dbReference type="GO" id="GO:0032478">
    <property type="term" value="C:heterotetrameric polyprenyl diphosphate synthase complex"/>
    <property type="evidence" value="ECO:0007669"/>
    <property type="project" value="UniProtKB-ARBA"/>
</dbReference>
<comment type="subcellular location">
    <subcellularLocation>
        <location evidence="2">Mitochondrion</location>
    </subcellularLocation>
</comment>
<dbReference type="PANTHER" id="PTHR12001:SF69">
    <property type="entry name" value="ALL TRANS-POLYPRENYL-DIPHOSPHATE SYNTHASE PDSS1"/>
    <property type="match status" value="1"/>
</dbReference>
<evidence type="ECO:0000256" key="16">
    <source>
        <dbReference type="ARBA" id="ARBA00080324"/>
    </source>
</evidence>
<feature type="region of interest" description="Disordered" evidence="21">
    <location>
        <begin position="57"/>
        <end position="98"/>
    </location>
</feature>
<evidence type="ECO:0000256" key="4">
    <source>
        <dbReference type="ARBA" id="ARBA00022679"/>
    </source>
</evidence>
<keyword evidence="7" id="KW-0443">Lipid metabolism</keyword>
<evidence type="ECO:0000256" key="5">
    <source>
        <dbReference type="ARBA" id="ARBA00022723"/>
    </source>
</evidence>
<proteinExistence type="inferred from homology"/>
<organism evidence="22">
    <name type="scientific">Cacopsylla melanoneura</name>
    <dbReference type="NCBI Taxonomy" id="428564"/>
    <lineage>
        <taxon>Eukaryota</taxon>
        <taxon>Metazoa</taxon>
        <taxon>Ecdysozoa</taxon>
        <taxon>Arthropoda</taxon>
        <taxon>Hexapoda</taxon>
        <taxon>Insecta</taxon>
        <taxon>Pterygota</taxon>
        <taxon>Neoptera</taxon>
        <taxon>Paraneoptera</taxon>
        <taxon>Hemiptera</taxon>
        <taxon>Sternorrhyncha</taxon>
        <taxon>Psylloidea</taxon>
        <taxon>Psyllidae</taxon>
        <taxon>Psyllinae</taxon>
        <taxon>Cacopsylla</taxon>
    </lineage>
</organism>
<evidence type="ECO:0000256" key="18">
    <source>
        <dbReference type="ARBA" id="ARBA00083689"/>
    </source>
</evidence>
<evidence type="ECO:0000256" key="13">
    <source>
        <dbReference type="ARBA" id="ARBA00064334"/>
    </source>
</evidence>
<feature type="compositionally biased region" description="Low complexity" evidence="21">
    <location>
        <begin position="85"/>
        <end position="98"/>
    </location>
</feature>
<dbReference type="GO" id="GO:0042811">
    <property type="term" value="P:pheromone biosynthetic process"/>
    <property type="evidence" value="ECO:0007669"/>
    <property type="project" value="UniProtKB-ARBA"/>
</dbReference>
<evidence type="ECO:0000256" key="1">
    <source>
        <dbReference type="ARBA" id="ARBA00001946"/>
    </source>
</evidence>
<dbReference type="CDD" id="cd00685">
    <property type="entry name" value="Trans_IPPS_HT"/>
    <property type="match status" value="1"/>
</dbReference>
<keyword evidence="5" id="KW-0479">Metal-binding</keyword>
<dbReference type="SFLD" id="SFLDS00005">
    <property type="entry name" value="Isoprenoid_Synthase_Type_I"/>
    <property type="match status" value="1"/>
</dbReference>
<reference evidence="22" key="1">
    <citation type="submission" date="2021-05" db="EMBL/GenBank/DDBJ databases">
        <authorList>
            <person name="Alioto T."/>
            <person name="Alioto T."/>
            <person name="Gomez Garrido J."/>
        </authorList>
    </citation>
    <scope>NUCLEOTIDE SEQUENCE</scope>
</reference>
<name>A0A8D8LW51_9HEMI</name>
<evidence type="ECO:0000256" key="10">
    <source>
        <dbReference type="ARBA" id="ARBA00050825"/>
    </source>
</evidence>
<dbReference type="FunFam" id="1.10.600.10:FF:000011">
    <property type="entry name" value="Decaprenyl diphosphate synthase subunit 1"/>
    <property type="match status" value="1"/>
</dbReference>
<sequence length="478" mass="53496">MACFGSVGRLCVVRSVEKLSCNTQLKRKSSSTFVRIKPNLTQQNQRTLSSLVQNNCQNQQTHQQDQHHEQQLHTSSHVHSPAPCPSSSTSTSHTSSSSILSSITSPVSVALTCRSYSSQQQPPVPEINQTVDPYQLLEEEMKDLYTAIRKELISNTNQEELRTIATYYFDGQGKAVRPMVTVLMGKAINYHLNRNELIDAQRQVAMFAEMIHSASLIHDDVIDQSDFRRGKPSVNVVYNHKKVAMAGDFILAVACQMISRLRDNDVTLTLSQIMTDLVQGEFMQLGSKETENERFAHYLTKTYRKTASLIANCVKASAMLGGADEQLSEVAFEYGRNLGIAFQLVDDLLDFISSSDAMGKPAAADLKLGLATAPVLFACEKYPELNPMIMRRFQEPGDVEKAFEFVHKSQGLEQTKFLARKHCVEAVRLANILAESPYQKGLIVLTDLVLNRMKYQHGDSGCLYPVYVYVLKQARIMI</sequence>
<evidence type="ECO:0000256" key="3">
    <source>
        <dbReference type="ARBA" id="ARBA00006706"/>
    </source>
</evidence>
<protein>
    <recommendedName>
        <fullName evidence="15">All trans-polyprenyl-diphosphate synthase PDSS1</fullName>
        <ecNumber evidence="14">2.5.1.91</ecNumber>
    </recommendedName>
    <alternativeName>
        <fullName evidence="18">All-trans-decaprenyl-diphosphate synthase subunit 1</fullName>
    </alternativeName>
    <alternativeName>
        <fullName evidence="16">Decaprenyl-diphosphate synthase subunit 1</fullName>
    </alternativeName>
    <alternativeName>
        <fullName evidence="17">Solanesyl-diphosphate synthase subunit 1</fullName>
    </alternativeName>
    <alternativeName>
        <fullName evidence="19">Trans-prenyltransferase 1</fullName>
    </alternativeName>
</protein>
<accession>A0A8D8LW51</accession>
<comment type="subunit">
    <text evidence="13">Heterotetramer composed of 2 PDSS1/DPS1 and 2 PDSS2/DLP1 subunits.</text>
</comment>
<evidence type="ECO:0000313" key="22">
    <source>
        <dbReference type="EMBL" id="CAG6617464.1"/>
    </source>
</evidence>
<comment type="catalytic activity">
    <reaction evidence="10">
        <text>6 isopentenyl diphosphate + (2E,6E)-farnesyl diphosphate = all-trans-nonaprenyl diphosphate + 6 diphosphate</text>
        <dbReference type="Rhea" id="RHEA:55364"/>
        <dbReference type="ChEBI" id="CHEBI:33019"/>
        <dbReference type="ChEBI" id="CHEBI:58391"/>
        <dbReference type="ChEBI" id="CHEBI:128769"/>
        <dbReference type="ChEBI" id="CHEBI:175763"/>
    </reaction>
    <physiologicalReaction direction="left-to-right" evidence="10">
        <dbReference type="Rhea" id="RHEA:55365"/>
    </physiologicalReaction>
</comment>
<dbReference type="Pfam" id="PF00348">
    <property type="entry name" value="polyprenyl_synt"/>
    <property type="match status" value="1"/>
</dbReference>
<evidence type="ECO:0000256" key="7">
    <source>
        <dbReference type="ARBA" id="ARBA00023098"/>
    </source>
</evidence>
<dbReference type="InterPro" id="IPR000092">
    <property type="entry name" value="Polyprenyl_synt"/>
</dbReference>
<dbReference type="GO" id="GO:0046872">
    <property type="term" value="F:metal ion binding"/>
    <property type="evidence" value="ECO:0007669"/>
    <property type="project" value="UniProtKB-KW"/>
</dbReference>
<comment type="cofactor">
    <cofactor evidence="1">
        <name>Mg(2+)</name>
        <dbReference type="ChEBI" id="CHEBI:18420"/>
    </cofactor>
</comment>
<dbReference type="AlphaFoldDB" id="A0A8D8LW51"/>
<dbReference type="InterPro" id="IPR008949">
    <property type="entry name" value="Isoprenoid_synthase_dom_sf"/>
</dbReference>